<dbReference type="SUPFAM" id="SSF56935">
    <property type="entry name" value="Porins"/>
    <property type="match status" value="1"/>
</dbReference>
<feature type="domain" description="TonB-dependent receptor plug" evidence="12">
    <location>
        <begin position="111"/>
        <end position="217"/>
    </location>
</feature>
<comment type="subcellular location">
    <subcellularLocation>
        <location evidence="1 8">Cell outer membrane</location>
        <topology evidence="1 8">Multi-pass membrane protein</topology>
    </subcellularLocation>
</comment>
<dbReference type="GO" id="GO:0044718">
    <property type="term" value="P:siderophore transmembrane transport"/>
    <property type="evidence" value="ECO:0007669"/>
    <property type="project" value="TreeGrafter"/>
</dbReference>
<dbReference type="AlphaFoldDB" id="A0A6N6RH63"/>
<dbReference type="PANTHER" id="PTHR30069">
    <property type="entry name" value="TONB-DEPENDENT OUTER MEMBRANE RECEPTOR"/>
    <property type="match status" value="1"/>
</dbReference>
<dbReference type="CDD" id="cd01347">
    <property type="entry name" value="ligand_gated_channel"/>
    <property type="match status" value="1"/>
</dbReference>
<dbReference type="PROSITE" id="PS52016">
    <property type="entry name" value="TONB_DEPENDENT_REC_3"/>
    <property type="match status" value="1"/>
</dbReference>
<dbReference type="Proteomes" id="UP000468650">
    <property type="component" value="Unassembled WGS sequence"/>
</dbReference>
<gene>
    <name evidence="13" type="ORF">F8C67_07600</name>
</gene>
<dbReference type="EMBL" id="WBVO01000005">
    <property type="protein sequence ID" value="KAB2810092.1"/>
    <property type="molecule type" value="Genomic_DNA"/>
</dbReference>
<keyword evidence="2 8" id="KW-0813">Transport</keyword>
<keyword evidence="5 9" id="KW-0798">TonB box</keyword>
<keyword evidence="10" id="KW-0732">Signal</keyword>
<evidence type="ECO:0000256" key="1">
    <source>
        <dbReference type="ARBA" id="ARBA00004571"/>
    </source>
</evidence>
<keyword evidence="4 8" id="KW-0812">Transmembrane</keyword>
<evidence type="ECO:0000259" key="11">
    <source>
        <dbReference type="Pfam" id="PF00593"/>
    </source>
</evidence>
<dbReference type="InterPro" id="IPR036942">
    <property type="entry name" value="Beta-barrel_TonB_sf"/>
</dbReference>
<feature type="signal peptide" evidence="10">
    <location>
        <begin position="1"/>
        <end position="19"/>
    </location>
</feature>
<organism evidence="13 14">
    <name type="scientific">Phaeocystidibacter luteus</name>
    <dbReference type="NCBI Taxonomy" id="911197"/>
    <lineage>
        <taxon>Bacteria</taxon>
        <taxon>Pseudomonadati</taxon>
        <taxon>Bacteroidota</taxon>
        <taxon>Flavobacteriia</taxon>
        <taxon>Flavobacteriales</taxon>
        <taxon>Phaeocystidibacteraceae</taxon>
        <taxon>Phaeocystidibacter</taxon>
    </lineage>
</organism>
<evidence type="ECO:0000256" key="3">
    <source>
        <dbReference type="ARBA" id="ARBA00022452"/>
    </source>
</evidence>
<keyword evidence="7 8" id="KW-0998">Cell outer membrane</keyword>
<feature type="domain" description="TonB-dependent receptor-like beta-barrel" evidence="11">
    <location>
        <begin position="319"/>
        <end position="745"/>
    </location>
</feature>
<keyword evidence="14" id="KW-1185">Reference proteome</keyword>
<dbReference type="Pfam" id="PF07715">
    <property type="entry name" value="Plug"/>
    <property type="match status" value="1"/>
</dbReference>
<evidence type="ECO:0000313" key="14">
    <source>
        <dbReference type="Proteomes" id="UP000468650"/>
    </source>
</evidence>
<feature type="chain" id="PRO_5026760465" evidence="10">
    <location>
        <begin position="20"/>
        <end position="781"/>
    </location>
</feature>
<evidence type="ECO:0000313" key="13">
    <source>
        <dbReference type="EMBL" id="KAB2810092.1"/>
    </source>
</evidence>
<evidence type="ECO:0000259" key="12">
    <source>
        <dbReference type="Pfam" id="PF07715"/>
    </source>
</evidence>
<dbReference type="Gene3D" id="2.170.130.10">
    <property type="entry name" value="TonB-dependent receptor, plug domain"/>
    <property type="match status" value="1"/>
</dbReference>
<comment type="caution">
    <text evidence="13">The sequence shown here is derived from an EMBL/GenBank/DDBJ whole genome shotgun (WGS) entry which is preliminary data.</text>
</comment>
<evidence type="ECO:0000256" key="7">
    <source>
        <dbReference type="ARBA" id="ARBA00023237"/>
    </source>
</evidence>
<comment type="similarity">
    <text evidence="8 9">Belongs to the TonB-dependent receptor family.</text>
</comment>
<dbReference type="PANTHER" id="PTHR30069:SF57">
    <property type="entry name" value="TONB-DEPENDENT RECEPTOR"/>
    <property type="match status" value="1"/>
</dbReference>
<dbReference type="GO" id="GO:0015344">
    <property type="term" value="F:siderophore uptake transmembrane transporter activity"/>
    <property type="evidence" value="ECO:0007669"/>
    <property type="project" value="TreeGrafter"/>
</dbReference>
<dbReference type="InterPro" id="IPR000531">
    <property type="entry name" value="Beta-barrel_TonB"/>
</dbReference>
<evidence type="ECO:0000256" key="10">
    <source>
        <dbReference type="SAM" id="SignalP"/>
    </source>
</evidence>
<name>A0A6N6RH63_9FLAO</name>
<dbReference type="Gene3D" id="2.40.170.20">
    <property type="entry name" value="TonB-dependent receptor, beta-barrel domain"/>
    <property type="match status" value="1"/>
</dbReference>
<accession>A0A6N6RH63</accession>
<evidence type="ECO:0000256" key="5">
    <source>
        <dbReference type="ARBA" id="ARBA00023077"/>
    </source>
</evidence>
<evidence type="ECO:0000256" key="2">
    <source>
        <dbReference type="ARBA" id="ARBA00022448"/>
    </source>
</evidence>
<dbReference type="InterPro" id="IPR012910">
    <property type="entry name" value="Plug_dom"/>
</dbReference>
<dbReference type="InterPro" id="IPR039426">
    <property type="entry name" value="TonB-dep_rcpt-like"/>
</dbReference>
<evidence type="ECO:0000256" key="9">
    <source>
        <dbReference type="RuleBase" id="RU003357"/>
    </source>
</evidence>
<dbReference type="OrthoDB" id="9760333at2"/>
<sequence>MRNVGLLLFILLFSSLAHAQVATKVTVVLDNQPLPGVELTCGEAKAATNVEGEATLMLQQADTLHVKAFGIHPVSIYLKPGDDITIEAEAQNTRQFLDQVVVTTTRKHLDRRESPIAVQVMNRELLQATQSISVAEGLNFRPGLRMEYNCQNCGFSQVRLNGLDGPYTQVLIDGRPIFSALSGVYGLEQLPSSMIERVEVVRGGGSSMYGANAIAGTINLITREPLADEWEVKAQTTLNGGVAPDYIVQGHSSWVTEKSGVQVWTSLRSREPFNANPDDLYDRNGDGIAETKDDFSEITKLRSASVGGRYWYRPNSRERYQIEGRGLYEFRRGGNRFDYEPHEADIAEQLIHRVGGFNGQYEWISSDGLSYLTVYGAANFTQRDSYYGAGGNSPDPAERERALLYYGDTRDQIVNAGAFYGWGLNEHHTLLAGIDYQYNHVNDIMPGYNRNIDQAVSTPAVYAQWQWKINDKWTSQVGARYDRPTIQSVNAFAGEPAYVGTDSYDAINPRFSLLYKVSSHMRVRGSVATGFRAPQAFDEDLHISTLGGAARIVQLDPNLDVERSISYNLGVEWDYHLNRWEGRISIDGFYTDLMNPFVNQPFTGAIVDNGDTIAILDTKVNDPNGATVAGANIETEWAQTNWTLQLGWTLQMATYAEAREWYEGWASNRILRAPQNYGYAIVAYIPNERWRVDMSTTVTGSMVTPNERLGILVETPWFVDGNLSVQRTWEIKNAHLTLEAGVYNVLDMYQSDVEIGWERDASYFYGPIRPRSYYLSLTYGL</sequence>
<proteinExistence type="inferred from homology"/>
<dbReference type="InterPro" id="IPR037066">
    <property type="entry name" value="Plug_dom_sf"/>
</dbReference>
<evidence type="ECO:0000256" key="6">
    <source>
        <dbReference type="ARBA" id="ARBA00023136"/>
    </source>
</evidence>
<evidence type="ECO:0000256" key="4">
    <source>
        <dbReference type="ARBA" id="ARBA00022692"/>
    </source>
</evidence>
<keyword evidence="3 8" id="KW-1134">Transmembrane beta strand</keyword>
<keyword evidence="13" id="KW-0675">Receptor</keyword>
<reference evidence="13 14" key="1">
    <citation type="submission" date="2019-09" db="EMBL/GenBank/DDBJ databases">
        <title>Genomes of family Cryomorphaceae.</title>
        <authorList>
            <person name="Bowman J.P."/>
        </authorList>
    </citation>
    <scope>NUCLEOTIDE SEQUENCE [LARGE SCALE GENOMIC DNA]</scope>
    <source>
        <strain evidence="13 14">LMG 25704</strain>
    </source>
</reference>
<evidence type="ECO:0000256" key="8">
    <source>
        <dbReference type="PROSITE-ProRule" id="PRU01360"/>
    </source>
</evidence>
<dbReference type="GO" id="GO:0009279">
    <property type="term" value="C:cell outer membrane"/>
    <property type="evidence" value="ECO:0007669"/>
    <property type="project" value="UniProtKB-SubCell"/>
</dbReference>
<keyword evidence="6 8" id="KW-0472">Membrane</keyword>
<protein>
    <submittedName>
        <fullName evidence="13">TonB-dependent receptor</fullName>
    </submittedName>
</protein>
<dbReference type="Pfam" id="PF00593">
    <property type="entry name" value="TonB_dep_Rec_b-barrel"/>
    <property type="match status" value="1"/>
</dbReference>
<dbReference type="RefSeq" id="WP_151667236.1">
    <property type="nucleotide sequence ID" value="NZ_WBVO01000005.1"/>
</dbReference>